<evidence type="ECO:0000256" key="4">
    <source>
        <dbReference type="ARBA" id="ARBA00022989"/>
    </source>
</evidence>
<comment type="subcellular location">
    <subcellularLocation>
        <location evidence="1">Membrane</location>
        <topology evidence="1">Multi-pass membrane protein</topology>
    </subcellularLocation>
</comment>
<proteinExistence type="inferred from homology"/>
<evidence type="ECO:0000256" key="1">
    <source>
        <dbReference type="ARBA" id="ARBA00004141"/>
    </source>
</evidence>
<keyword evidence="7" id="KW-1185">Reference proteome</keyword>
<protein>
    <submittedName>
        <fullName evidence="6">Uncharacterized protein</fullName>
    </submittedName>
</protein>
<evidence type="ECO:0000313" key="6">
    <source>
        <dbReference type="EMBL" id="CAH1781301.1"/>
    </source>
</evidence>
<reference evidence="6" key="1">
    <citation type="submission" date="2022-03" db="EMBL/GenBank/DDBJ databases">
        <authorList>
            <person name="Martin C."/>
        </authorList>
    </citation>
    <scope>NUCLEOTIDE SEQUENCE</scope>
</reference>
<dbReference type="PANTHER" id="PTHR11119">
    <property type="entry name" value="XANTHINE-URACIL / VITAMIN C PERMEASE FAMILY MEMBER"/>
    <property type="match status" value="1"/>
</dbReference>
<comment type="caution">
    <text evidence="6">The sequence shown here is derived from an EMBL/GenBank/DDBJ whole genome shotgun (WGS) entry which is preliminary data.</text>
</comment>
<dbReference type="GO" id="GO:0022857">
    <property type="term" value="F:transmembrane transporter activity"/>
    <property type="evidence" value="ECO:0007669"/>
    <property type="project" value="InterPro"/>
</dbReference>
<dbReference type="GO" id="GO:0016020">
    <property type="term" value="C:membrane"/>
    <property type="evidence" value="ECO:0007669"/>
    <property type="project" value="UniProtKB-SubCell"/>
</dbReference>
<evidence type="ECO:0000256" key="5">
    <source>
        <dbReference type="ARBA" id="ARBA00023136"/>
    </source>
</evidence>
<dbReference type="OrthoDB" id="1641903at2759"/>
<keyword evidence="4" id="KW-1133">Transmembrane helix</keyword>
<keyword evidence="5" id="KW-0472">Membrane</keyword>
<sequence length="666" mass="72338">MIISFHVKFINNMTELKNININSRTFVTDINEGTHTKHGEISSSQVPHGNGSEDEFIFGGNENDATKDNCVTNPMIYGIEDKTPIHLAIIYGLQQVLLSLSATIAIPLLISRNICARDEDVNDVTVKILGTFLVTCGIATFLQSTFGVRLPIIQGGCHSYMVPFFSLMSLEKWKCPELNNSTVSAAGYNITPMVNMTSAMDNATLAMNNVTSTAFDSASDYDSDEVWKARIRELQGGIMLASVTQVVIGMTGLFGVILSFVGPLTVVPTVSLIGISLADIAVENNKQQWGIALLTIGLIILFSLFLKDIQLPVPAYNKEKKCHTKKLNIFKTLSIIIAIGLSWSVCAILTATNALPETEGKIGYRARTDTKLSLLKTAPWIFIPYPGQWGTPTVSLASYVGMMAATLQSIIESVGDYYACARVCAVCPPPAHAVNRGIAMEGLSSIICGAYGSGGATTSYSQDIGAIGFTRVASRLTFQMAGLIFILCGIFGKFGAVLTMMPDPVVGGIVTVSFGMVISVGLSNLQFVQLNSTRNQCILGLSFMMGIVIPRWLYQSPGAIRTGNTELDQALLVLLKTAMFVGGVTGFILDNIVPGSEEERGIRGWREHTIAEDGVNVMDKTIEVYDLPWITPFLKRHAPRWIPFLPSFGGYPTCRRCRRKANTRLC</sequence>
<dbReference type="InterPro" id="IPR006043">
    <property type="entry name" value="NCS2"/>
</dbReference>
<evidence type="ECO:0000256" key="3">
    <source>
        <dbReference type="ARBA" id="ARBA00022692"/>
    </source>
</evidence>
<evidence type="ECO:0000256" key="2">
    <source>
        <dbReference type="ARBA" id="ARBA00008821"/>
    </source>
</evidence>
<name>A0A8J1UG18_OWEFU</name>
<keyword evidence="3" id="KW-0812">Transmembrane</keyword>
<comment type="similarity">
    <text evidence="2">Belongs to the nucleobase:cation symporter-2 (NCS2) (TC 2.A.40) family.</text>
</comment>
<dbReference type="EMBL" id="CAIIXF020000004">
    <property type="protein sequence ID" value="CAH1781301.1"/>
    <property type="molecule type" value="Genomic_DNA"/>
</dbReference>
<dbReference type="Proteomes" id="UP000749559">
    <property type="component" value="Unassembled WGS sequence"/>
</dbReference>
<accession>A0A8J1UG18</accession>
<gene>
    <name evidence="6" type="ORF">OFUS_LOCUS7894</name>
</gene>
<organism evidence="6 7">
    <name type="scientific">Owenia fusiformis</name>
    <name type="common">Polychaete worm</name>
    <dbReference type="NCBI Taxonomy" id="6347"/>
    <lineage>
        <taxon>Eukaryota</taxon>
        <taxon>Metazoa</taxon>
        <taxon>Spiralia</taxon>
        <taxon>Lophotrochozoa</taxon>
        <taxon>Annelida</taxon>
        <taxon>Polychaeta</taxon>
        <taxon>Sedentaria</taxon>
        <taxon>Canalipalpata</taxon>
        <taxon>Sabellida</taxon>
        <taxon>Oweniida</taxon>
        <taxon>Oweniidae</taxon>
        <taxon>Owenia</taxon>
    </lineage>
</organism>
<dbReference type="AlphaFoldDB" id="A0A8J1UG18"/>
<evidence type="ECO:0000313" key="7">
    <source>
        <dbReference type="Proteomes" id="UP000749559"/>
    </source>
</evidence>
<dbReference type="Pfam" id="PF00860">
    <property type="entry name" value="Xan_ur_permease"/>
    <property type="match status" value="1"/>
</dbReference>